<organism evidence="1 2">
    <name type="scientific">Dothidotthia symphoricarpi CBS 119687</name>
    <dbReference type="NCBI Taxonomy" id="1392245"/>
    <lineage>
        <taxon>Eukaryota</taxon>
        <taxon>Fungi</taxon>
        <taxon>Dikarya</taxon>
        <taxon>Ascomycota</taxon>
        <taxon>Pezizomycotina</taxon>
        <taxon>Dothideomycetes</taxon>
        <taxon>Pleosporomycetidae</taxon>
        <taxon>Pleosporales</taxon>
        <taxon>Dothidotthiaceae</taxon>
        <taxon>Dothidotthia</taxon>
    </lineage>
</organism>
<evidence type="ECO:0000313" key="1">
    <source>
        <dbReference type="EMBL" id="KAF2131769.1"/>
    </source>
</evidence>
<keyword evidence="2" id="KW-1185">Reference proteome</keyword>
<dbReference type="AlphaFoldDB" id="A0A6A6AII4"/>
<dbReference type="GeneID" id="54402936"/>
<name>A0A6A6AII4_9PLEO</name>
<reference evidence="1" key="1">
    <citation type="journal article" date="2020" name="Stud. Mycol.">
        <title>101 Dothideomycetes genomes: a test case for predicting lifestyles and emergence of pathogens.</title>
        <authorList>
            <person name="Haridas S."/>
            <person name="Albert R."/>
            <person name="Binder M."/>
            <person name="Bloem J."/>
            <person name="Labutti K."/>
            <person name="Salamov A."/>
            <person name="Andreopoulos B."/>
            <person name="Baker S."/>
            <person name="Barry K."/>
            <person name="Bills G."/>
            <person name="Bluhm B."/>
            <person name="Cannon C."/>
            <person name="Castanera R."/>
            <person name="Culley D."/>
            <person name="Daum C."/>
            <person name="Ezra D."/>
            <person name="Gonzalez J."/>
            <person name="Henrissat B."/>
            <person name="Kuo A."/>
            <person name="Liang C."/>
            <person name="Lipzen A."/>
            <person name="Lutzoni F."/>
            <person name="Magnuson J."/>
            <person name="Mondo S."/>
            <person name="Nolan M."/>
            <person name="Ohm R."/>
            <person name="Pangilinan J."/>
            <person name="Park H.-J."/>
            <person name="Ramirez L."/>
            <person name="Alfaro M."/>
            <person name="Sun H."/>
            <person name="Tritt A."/>
            <person name="Yoshinaga Y."/>
            <person name="Zwiers L.-H."/>
            <person name="Turgeon B."/>
            <person name="Goodwin S."/>
            <person name="Spatafora J."/>
            <person name="Crous P."/>
            <person name="Grigoriev I."/>
        </authorList>
    </citation>
    <scope>NUCLEOTIDE SEQUENCE</scope>
    <source>
        <strain evidence="1">CBS 119687</strain>
    </source>
</reference>
<dbReference type="Proteomes" id="UP000799771">
    <property type="component" value="Unassembled WGS sequence"/>
</dbReference>
<accession>A0A6A6AII4</accession>
<sequence length="211" mass="22559">MCMICMYGCMYVCARAARLVGGGQTNVVHGGEGFSPAPLPSPPCRAASPAATLSRHRRGRTPFTASVRWLLLHRQSLDGASGPIANHHPYWPGANVHNKLPDSIAHEVIWYVDNAARFRFCALDMTAVAGGLSTACPAQEGEKARKVGTTTAAVLTASGGRGIFHVTSVPQFPLCYKDMPKAPTHAAHRIELNLGRYGIYHHACCIGGKTI</sequence>
<dbReference type="RefSeq" id="XP_033526156.1">
    <property type="nucleotide sequence ID" value="XM_033662504.1"/>
</dbReference>
<evidence type="ECO:0000313" key="2">
    <source>
        <dbReference type="Proteomes" id="UP000799771"/>
    </source>
</evidence>
<gene>
    <name evidence="1" type="ORF">P153DRAFT_202654</name>
</gene>
<dbReference type="EMBL" id="ML977502">
    <property type="protein sequence ID" value="KAF2131769.1"/>
    <property type="molecule type" value="Genomic_DNA"/>
</dbReference>
<proteinExistence type="predicted"/>
<protein>
    <submittedName>
        <fullName evidence="1">Uncharacterized protein</fullName>
    </submittedName>
</protein>